<evidence type="ECO:0000313" key="1">
    <source>
        <dbReference type="EMBL" id="GEU70209.1"/>
    </source>
</evidence>
<name>A0A6L2M9T3_TANCI</name>
<organism evidence="1">
    <name type="scientific">Tanacetum cinerariifolium</name>
    <name type="common">Dalmatian daisy</name>
    <name type="synonym">Chrysanthemum cinerariifolium</name>
    <dbReference type="NCBI Taxonomy" id="118510"/>
    <lineage>
        <taxon>Eukaryota</taxon>
        <taxon>Viridiplantae</taxon>
        <taxon>Streptophyta</taxon>
        <taxon>Embryophyta</taxon>
        <taxon>Tracheophyta</taxon>
        <taxon>Spermatophyta</taxon>
        <taxon>Magnoliopsida</taxon>
        <taxon>eudicotyledons</taxon>
        <taxon>Gunneridae</taxon>
        <taxon>Pentapetalae</taxon>
        <taxon>asterids</taxon>
        <taxon>campanulids</taxon>
        <taxon>Asterales</taxon>
        <taxon>Asteraceae</taxon>
        <taxon>Asteroideae</taxon>
        <taxon>Anthemideae</taxon>
        <taxon>Anthemidinae</taxon>
        <taxon>Tanacetum</taxon>
    </lineage>
</organism>
<protein>
    <submittedName>
        <fullName evidence="1">Uncharacterized protein</fullName>
    </submittedName>
</protein>
<dbReference type="EMBL" id="BKCJ010006072">
    <property type="protein sequence ID" value="GEU70209.1"/>
    <property type="molecule type" value="Genomic_DNA"/>
</dbReference>
<reference evidence="1" key="1">
    <citation type="journal article" date="2019" name="Sci. Rep.">
        <title>Draft genome of Tanacetum cinerariifolium, the natural source of mosquito coil.</title>
        <authorList>
            <person name="Yamashiro T."/>
            <person name="Shiraishi A."/>
            <person name="Satake H."/>
            <person name="Nakayama K."/>
        </authorList>
    </citation>
    <scope>NUCLEOTIDE SEQUENCE</scope>
</reference>
<gene>
    <name evidence="1" type="ORF">Tci_042187</name>
</gene>
<proteinExistence type="predicted"/>
<sequence>MDDPNITMVEYIQLEEENTRRRGQEFNWETATYGKVRNFEDIDYFKDFENQFPAMVYNDALTTEPEVSYDFENELPAILYNDVLTSEAEVSSEPTVLIPLE</sequence>
<accession>A0A6L2M9T3</accession>
<dbReference type="AlphaFoldDB" id="A0A6L2M9T3"/>
<comment type="caution">
    <text evidence="1">The sequence shown here is derived from an EMBL/GenBank/DDBJ whole genome shotgun (WGS) entry which is preliminary data.</text>
</comment>